<dbReference type="Pfam" id="PF25198">
    <property type="entry name" value="Spore_GerAC_N"/>
    <property type="match status" value="1"/>
</dbReference>
<keyword evidence="3" id="KW-0309">Germination</keyword>
<name>A0A9X3TPW6_9BACL</name>
<dbReference type="PANTHER" id="PTHR35789">
    <property type="entry name" value="SPORE GERMINATION PROTEIN B3"/>
    <property type="match status" value="1"/>
</dbReference>
<feature type="domain" description="Spore germination GerAC-like C-terminal" evidence="8">
    <location>
        <begin position="199"/>
        <end position="355"/>
    </location>
</feature>
<keyword evidence="11" id="KW-1185">Reference proteome</keyword>
<dbReference type="InterPro" id="IPR008844">
    <property type="entry name" value="Spore_GerAC-like"/>
</dbReference>
<organism evidence="10 11">
    <name type="scientific">Brevibacillus thermoruber</name>
    <dbReference type="NCBI Taxonomy" id="33942"/>
    <lineage>
        <taxon>Bacteria</taxon>
        <taxon>Bacillati</taxon>
        <taxon>Bacillota</taxon>
        <taxon>Bacilli</taxon>
        <taxon>Bacillales</taxon>
        <taxon>Paenibacillaceae</taxon>
        <taxon>Brevibacillus</taxon>
    </lineage>
</organism>
<evidence type="ECO:0000256" key="5">
    <source>
        <dbReference type="ARBA" id="ARBA00023136"/>
    </source>
</evidence>
<dbReference type="InterPro" id="IPR046953">
    <property type="entry name" value="Spore_GerAC-like_C"/>
</dbReference>
<dbReference type="NCBIfam" id="TIGR02887">
    <property type="entry name" value="spore_ger_x_C"/>
    <property type="match status" value="1"/>
</dbReference>
<comment type="similarity">
    <text evidence="2">Belongs to the GerABKC lipoprotein family.</text>
</comment>
<evidence type="ECO:0000256" key="1">
    <source>
        <dbReference type="ARBA" id="ARBA00004635"/>
    </source>
</evidence>
<dbReference type="PANTHER" id="PTHR35789:SF1">
    <property type="entry name" value="SPORE GERMINATION PROTEIN B3"/>
    <property type="match status" value="1"/>
</dbReference>
<dbReference type="GO" id="GO:0016020">
    <property type="term" value="C:membrane"/>
    <property type="evidence" value="ECO:0007669"/>
    <property type="project" value="UniProtKB-SubCell"/>
</dbReference>
<dbReference type="Proteomes" id="UP001151071">
    <property type="component" value="Unassembled WGS sequence"/>
</dbReference>
<evidence type="ECO:0000256" key="2">
    <source>
        <dbReference type="ARBA" id="ARBA00007886"/>
    </source>
</evidence>
<protein>
    <submittedName>
        <fullName evidence="10">Ger(X)C family spore germination protein</fullName>
    </submittedName>
</protein>
<evidence type="ECO:0000256" key="6">
    <source>
        <dbReference type="ARBA" id="ARBA00023139"/>
    </source>
</evidence>
<dbReference type="Pfam" id="PF05504">
    <property type="entry name" value="Spore_GerAC"/>
    <property type="match status" value="1"/>
</dbReference>
<evidence type="ECO:0000256" key="4">
    <source>
        <dbReference type="ARBA" id="ARBA00022729"/>
    </source>
</evidence>
<dbReference type="AlphaFoldDB" id="A0A9X3TPW6"/>
<dbReference type="Gene3D" id="3.30.300.210">
    <property type="entry name" value="Nutrient germinant receptor protein C, domain 3"/>
    <property type="match status" value="1"/>
</dbReference>
<reference evidence="10" key="1">
    <citation type="submission" date="2022-12" db="EMBL/GenBank/DDBJ databases">
        <title>Draft genome sequence of the thermophilic strain Brevibacillus thermoruber HT42, isolated from Los Humeros, Puebla, Mexico, with biotechnological potential.</title>
        <authorList>
            <person name="Lara Sanchez J."/>
            <person name="Solis Palacios R."/>
            <person name="Bustos Baena A.S."/>
            <person name="Ruz Baez A.E."/>
            <person name="Espinosa Luna G."/>
            <person name="Oliart Ros R.M."/>
        </authorList>
    </citation>
    <scope>NUCLEOTIDE SEQUENCE</scope>
    <source>
        <strain evidence="10">HT42</strain>
    </source>
</reference>
<evidence type="ECO:0000313" key="10">
    <source>
        <dbReference type="EMBL" id="MDA5107843.1"/>
    </source>
</evidence>
<evidence type="ECO:0000256" key="7">
    <source>
        <dbReference type="ARBA" id="ARBA00023288"/>
    </source>
</evidence>
<evidence type="ECO:0000313" key="11">
    <source>
        <dbReference type="Proteomes" id="UP001151071"/>
    </source>
</evidence>
<evidence type="ECO:0000256" key="3">
    <source>
        <dbReference type="ARBA" id="ARBA00022544"/>
    </source>
</evidence>
<dbReference type="InterPro" id="IPR038501">
    <property type="entry name" value="Spore_GerAC_C_sf"/>
</dbReference>
<dbReference type="RefSeq" id="WP_271139655.1">
    <property type="nucleotide sequence ID" value="NZ_JAPYYP010000004.1"/>
</dbReference>
<keyword evidence="5" id="KW-0472">Membrane</keyword>
<feature type="domain" description="Spore germination protein N-terminal" evidence="9">
    <location>
        <begin position="29"/>
        <end position="190"/>
    </location>
</feature>
<keyword evidence="4" id="KW-0732">Signal</keyword>
<keyword evidence="7" id="KW-0449">Lipoprotein</keyword>
<evidence type="ECO:0000259" key="8">
    <source>
        <dbReference type="Pfam" id="PF05504"/>
    </source>
</evidence>
<dbReference type="InterPro" id="IPR057336">
    <property type="entry name" value="GerAC_N"/>
</dbReference>
<dbReference type="PROSITE" id="PS51257">
    <property type="entry name" value="PROKAR_LIPOPROTEIN"/>
    <property type="match status" value="1"/>
</dbReference>
<proteinExistence type="inferred from homology"/>
<accession>A0A9X3TPW6</accession>
<comment type="caution">
    <text evidence="10">The sequence shown here is derived from an EMBL/GenBank/DDBJ whole genome shotgun (WGS) entry which is preliminary data.</text>
</comment>
<keyword evidence="6" id="KW-0564">Palmitate</keyword>
<sequence length="361" mass="41642">MKKRSNSLMIVPMLLMLSGCGSWPVKNSIIEEISPTILLYVDRGADKHLEQATLIPPLREEKKRMITANVRLMKEGRIQLNQKYYREMKSGQLRMLFISKRLAREDLLPIVNTMMLDPEISDRLYLIVVEGDFLAYLNQQVEKQQEMIDFYLYKMLAHYERQGEITVTNLHRFMEAYFSPYADPQMPLFTANGTDLIYEGTALFRDGKMVGEITALDDTLFQILNRPTRFQKSLPLPERGVTLGSLHTETKVTVQPTGDVKIYIEGTGRVEEYQGERDLNQPEAAQQLTRELEAVLEQKAALLVKKLQQLRIDPLRIGERTLGPFSQPYTEEAWKAAWPTMPVHVDVHLQLESLGLLKMKR</sequence>
<evidence type="ECO:0000259" key="9">
    <source>
        <dbReference type="Pfam" id="PF25198"/>
    </source>
</evidence>
<dbReference type="EMBL" id="JAPYYP010000004">
    <property type="protein sequence ID" value="MDA5107843.1"/>
    <property type="molecule type" value="Genomic_DNA"/>
</dbReference>
<dbReference type="GO" id="GO:0009847">
    <property type="term" value="P:spore germination"/>
    <property type="evidence" value="ECO:0007669"/>
    <property type="project" value="InterPro"/>
</dbReference>
<gene>
    <name evidence="10" type="ORF">O3V59_05700</name>
</gene>
<comment type="subcellular location">
    <subcellularLocation>
        <location evidence="1">Membrane</location>
        <topology evidence="1">Lipid-anchor</topology>
    </subcellularLocation>
</comment>